<dbReference type="Proteomes" id="UP000233837">
    <property type="component" value="Unassembled WGS sequence"/>
</dbReference>
<dbReference type="OrthoDB" id="421979at2759"/>
<name>A0A2I0X085_9ASPA</name>
<dbReference type="STRING" id="906689.A0A2I0X085"/>
<protein>
    <submittedName>
        <fullName evidence="2">Uncharacterized protein</fullName>
    </submittedName>
</protein>
<dbReference type="AlphaFoldDB" id="A0A2I0X085"/>
<sequence>MRAKLPRSRHLLRTDRRNSNMPANSPTLLRQALTSSSRLRILIFLFIALLLLYILFSYSSPLSPTTSASSYSSSSSSTTATTSPSHLLFGIAASTHTWSRRREYLRAWWRPGITRGIVFLDSIPPFFPDNDRGVPPFRISADTSRLPYSFKGGQRSAIRVARIAKELFDAFDGKIAYGDVRWIVLGDDDTVFFLENLAGTLAKYDWEQWYYVGSFSESAEQNAKHSFDMAFGGGGFAISYPLARVLSKVMDSCLLRYGHLFGSDARVFACLAELGVGLTREPGFHQVDLRGDLFGLLSAHPLSPLISLHHLDSVDPLFPAKNHSEALRHLLKAVNIDPERILQQTVCYDHKELRTISVSWGFAVQVFEGNELLNDLLASQRTFRPWKRGRSATSAIYMFDTREFPKDPCKRPAIFFLESLYSSLSRTESNYSRQTSGNCLGSSVSTKRLQQITVSSEKSHLEIGKALRRHCCDVIDSSHEAVMNVKIRKCKDDELIAMHS</sequence>
<organism evidence="2 3">
    <name type="scientific">Dendrobium catenatum</name>
    <dbReference type="NCBI Taxonomy" id="906689"/>
    <lineage>
        <taxon>Eukaryota</taxon>
        <taxon>Viridiplantae</taxon>
        <taxon>Streptophyta</taxon>
        <taxon>Embryophyta</taxon>
        <taxon>Tracheophyta</taxon>
        <taxon>Spermatophyta</taxon>
        <taxon>Magnoliopsida</taxon>
        <taxon>Liliopsida</taxon>
        <taxon>Asparagales</taxon>
        <taxon>Orchidaceae</taxon>
        <taxon>Epidendroideae</taxon>
        <taxon>Malaxideae</taxon>
        <taxon>Dendrobiinae</taxon>
        <taxon>Dendrobium</taxon>
    </lineage>
</organism>
<dbReference type="EMBL" id="KZ502260">
    <property type="protein sequence ID" value="PKU81324.1"/>
    <property type="molecule type" value="Genomic_DNA"/>
</dbReference>
<evidence type="ECO:0000313" key="3">
    <source>
        <dbReference type="Proteomes" id="UP000233837"/>
    </source>
</evidence>
<evidence type="ECO:0000256" key="1">
    <source>
        <dbReference type="SAM" id="MobiDB-lite"/>
    </source>
</evidence>
<dbReference type="InterPro" id="IPR006740">
    <property type="entry name" value="DUF604"/>
</dbReference>
<keyword evidence="3" id="KW-1185">Reference proteome</keyword>
<dbReference type="Gene3D" id="3.90.550.50">
    <property type="match status" value="1"/>
</dbReference>
<dbReference type="Pfam" id="PF04646">
    <property type="entry name" value="DUF604"/>
    <property type="match status" value="1"/>
</dbReference>
<gene>
    <name evidence="2" type="ORF">MA16_Dca026046</name>
</gene>
<dbReference type="FunFam" id="3.90.550.50:FF:000006">
    <property type="entry name" value="Fringe-related protein-like"/>
    <property type="match status" value="1"/>
</dbReference>
<reference evidence="2 3" key="1">
    <citation type="journal article" date="2016" name="Sci. Rep.">
        <title>The Dendrobium catenatum Lindl. genome sequence provides insights into polysaccharide synthase, floral development and adaptive evolution.</title>
        <authorList>
            <person name="Zhang G.Q."/>
            <person name="Xu Q."/>
            <person name="Bian C."/>
            <person name="Tsai W.C."/>
            <person name="Yeh C.M."/>
            <person name="Liu K.W."/>
            <person name="Yoshida K."/>
            <person name="Zhang L.S."/>
            <person name="Chang S.B."/>
            <person name="Chen F."/>
            <person name="Shi Y."/>
            <person name="Su Y.Y."/>
            <person name="Zhang Y.Q."/>
            <person name="Chen L.J."/>
            <person name="Yin Y."/>
            <person name="Lin M."/>
            <person name="Huang H."/>
            <person name="Deng H."/>
            <person name="Wang Z.W."/>
            <person name="Zhu S.L."/>
            <person name="Zhao X."/>
            <person name="Deng C."/>
            <person name="Niu S.C."/>
            <person name="Huang J."/>
            <person name="Wang M."/>
            <person name="Liu G.H."/>
            <person name="Yang H.J."/>
            <person name="Xiao X.J."/>
            <person name="Hsiao Y.Y."/>
            <person name="Wu W.L."/>
            <person name="Chen Y.Y."/>
            <person name="Mitsuda N."/>
            <person name="Ohme-Takagi M."/>
            <person name="Luo Y.B."/>
            <person name="Van de Peer Y."/>
            <person name="Liu Z.J."/>
        </authorList>
    </citation>
    <scope>NUCLEOTIDE SEQUENCE [LARGE SCALE GENOMIC DNA]</scope>
    <source>
        <tissue evidence="2">The whole plant</tissue>
    </source>
</reference>
<feature type="region of interest" description="Disordered" evidence="1">
    <location>
        <begin position="1"/>
        <end position="25"/>
    </location>
</feature>
<dbReference type="PANTHER" id="PTHR10811">
    <property type="entry name" value="FRINGE-RELATED"/>
    <property type="match status" value="1"/>
</dbReference>
<proteinExistence type="predicted"/>
<evidence type="ECO:0000313" key="2">
    <source>
        <dbReference type="EMBL" id="PKU81324.1"/>
    </source>
</evidence>
<reference evidence="2 3" key="2">
    <citation type="journal article" date="2017" name="Nature">
        <title>The Apostasia genome and the evolution of orchids.</title>
        <authorList>
            <person name="Zhang G.Q."/>
            <person name="Liu K.W."/>
            <person name="Li Z."/>
            <person name="Lohaus R."/>
            <person name="Hsiao Y.Y."/>
            <person name="Niu S.C."/>
            <person name="Wang J.Y."/>
            <person name="Lin Y.C."/>
            <person name="Xu Q."/>
            <person name="Chen L.J."/>
            <person name="Yoshida K."/>
            <person name="Fujiwara S."/>
            <person name="Wang Z.W."/>
            <person name="Zhang Y.Q."/>
            <person name="Mitsuda N."/>
            <person name="Wang M."/>
            <person name="Liu G.H."/>
            <person name="Pecoraro L."/>
            <person name="Huang H.X."/>
            <person name="Xiao X.J."/>
            <person name="Lin M."/>
            <person name="Wu X.Y."/>
            <person name="Wu W.L."/>
            <person name="Chen Y.Y."/>
            <person name="Chang S.B."/>
            <person name="Sakamoto S."/>
            <person name="Ohme-Takagi M."/>
            <person name="Yagi M."/>
            <person name="Zeng S.J."/>
            <person name="Shen C.Y."/>
            <person name="Yeh C.M."/>
            <person name="Luo Y.B."/>
            <person name="Tsai W.C."/>
            <person name="Van de Peer Y."/>
            <person name="Liu Z.J."/>
        </authorList>
    </citation>
    <scope>NUCLEOTIDE SEQUENCE [LARGE SCALE GENOMIC DNA]</scope>
    <source>
        <tissue evidence="2">The whole plant</tissue>
    </source>
</reference>
<feature type="compositionally biased region" description="Basic residues" evidence="1">
    <location>
        <begin position="1"/>
        <end position="11"/>
    </location>
</feature>
<accession>A0A2I0X085</accession>